<comment type="caution">
    <text evidence="10">The sequence shown here is derived from an EMBL/GenBank/DDBJ whole genome shotgun (WGS) entry which is preliminary data.</text>
</comment>
<comment type="similarity">
    <text evidence="2">Belongs to the autoinducer-2 exporter (AI-2E) (TC 2.A.86) family.</text>
</comment>
<feature type="transmembrane region" description="Helical" evidence="9">
    <location>
        <begin position="7"/>
        <end position="40"/>
    </location>
</feature>
<evidence type="ECO:0000256" key="4">
    <source>
        <dbReference type="ARBA" id="ARBA00022475"/>
    </source>
</evidence>
<keyword evidence="4" id="KW-1003">Cell membrane</keyword>
<evidence type="ECO:0000256" key="7">
    <source>
        <dbReference type="ARBA" id="ARBA00023136"/>
    </source>
</evidence>
<dbReference type="GO" id="GO:0055085">
    <property type="term" value="P:transmembrane transport"/>
    <property type="evidence" value="ECO:0007669"/>
    <property type="project" value="TreeGrafter"/>
</dbReference>
<name>A0A4Q0MKD4_9HYPH</name>
<dbReference type="GO" id="GO:0005886">
    <property type="term" value="C:plasma membrane"/>
    <property type="evidence" value="ECO:0007669"/>
    <property type="project" value="UniProtKB-SubCell"/>
</dbReference>
<dbReference type="AlphaFoldDB" id="A0A4Q0MKD4"/>
<proteinExistence type="inferred from homology"/>
<evidence type="ECO:0000256" key="3">
    <source>
        <dbReference type="ARBA" id="ARBA00022448"/>
    </source>
</evidence>
<reference evidence="10 11" key="1">
    <citation type="submission" date="2018-12" db="EMBL/GenBank/DDBJ databases">
        <title>bacterium Hansschlegelia zhihuaiae S113.</title>
        <authorList>
            <person name="He J."/>
        </authorList>
    </citation>
    <scope>NUCLEOTIDE SEQUENCE [LARGE SCALE GENOMIC DNA]</scope>
    <source>
        <strain evidence="10 11">S 113</strain>
    </source>
</reference>
<keyword evidence="11" id="KW-1185">Reference proteome</keyword>
<comment type="subcellular location">
    <subcellularLocation>
        <location evidence="1">Cell membrane</location>
        <topology evidence="1">Multi-pass membrane protein</topology>
    </subcellularLocation>
</comment>
<feature type="transmembrane region" description="Helical" evidence="9">
    <location>
        <begin position="305"/>
        <end position="336"/>
    </location>
</feature>
<dbReference type="PANTHER" id="PTHR21716:SF53">
    <property type="entry name" value="PERMEASE PERM-RELATED"/>
    <property type="match status" value="1"/>
</dbReference>
<dbReference type="PANTHER" id="PTHR21716">
    <property type="entry name" value="TRANSMEMBRANE PROTEIN"/>
    <property type="match status" value="1"/>
</dbReference>
<keyword evidence="6 9" id="KW-1133">Transmembrane helix</keyword>
<gene>
    <name evidence="10" type="ORF">EK403_08290</name>
</gene>
<feature type="transmembrane region" description="Helical" evidence="9">
    <location>
        <begin position="210"/>
        <end position="235"/>
    </location>
</feature>
<protein>
    <submittedName>
        <fullName evidence="10">AI-2E family transporter</fullName>
    </submittedName>
</protein>
<feature type="transmembrane region" description="Helical" evidence="9">
    <location>
        <begin position="60"/>
        <end position="81"/>
    </location>
</feature>
<evidence type="ECO:0000256" key="5">
    <source>
        <dbReference type="ARBA" id="ARBA00022692"/>
    </source>
</evidence>
<feature type="transmembrane region" description="Helical" evidence="9">
    <location>
        <begin position="241"/>
        <end position="262"/>
    </location>
</feature>
<organism evidence="10 11">
    <name type="scientific">Hansschlegelia zhihuaiae</name>
    <dbReference type="NCBI Taxonomy" id="405005"/>
    <lineage>
        <taxon>Bacteria</taxon>
        <taxon>Pseudomonadati</taxon>
        <taxon>Pseudomonadota</taxon>
        <taxon>Alphaproteobacteria</taxon>
        <taxon>Hyphomicrobiales</taxon>
        <taxon>Methylopilaceae</taxon>
        <taxon>Hansschlegelia</taxon>
    </lineage>
</organism>
<keyword evidence="5 9" id="KW-0812">Transmembrane</keyword>
<evidence type="ECO:0000256" key="8">
    <source>
        <dbReference type="SAM" id="MobiDB-lite"/>
    </source>
</evidence>
<dbReference type="Proteomes" id="UP000289708">
    <property type="component" value="Unassembled WGS sequence"/>
</dbReference>
<keyword evidence="3" id="KW-0813">Transport</keyword>
<dbReference type="RefSeq" id="WP_128777027.1">
    <property type="nucleotide sequence ID" value="NZ_RYFI01000006.1"/>
</dbReference>
<dbReference type="Pfam" id="PF01594">
    <property type="entry name" value="AI-2E_transport"/>
    <property type="match status" value="1"/>
</dbReference>
<keyword evidence="7 9" id="KW-0472">Membrane</keyword>
<feature type="region of interest" description="Disordered" evidence="8">
    <location>
        <begin position="350"/>
        <end position="391"/>
    </location>
</feature>
<evidence type="ECO:0000256" key="6">
    <source>
        <dbReference type="ARBA" id="ARBA00022989"/>
    </source>
</evidence>
<sequence>MTLQRQALFWLGALLALGYFLYLFSGILLPFVAGLALAYLLDPLADRLERVGLSRVLATVVILASSVLIMVLLIVLIVPVLGGQLANFIERLPETVAKLQELVAAQNKEWVERLLGQGMGQIKSSFGQVVSQGVSWLTSFLASVWTGGQALASVLSLLVLAPVVAFYMLIDWDRMVAAIDDCAPLRHKQTIRRLAHEIDLSIAGFVRGQALVCLILGTFYAIALSIVGLNFGLVIGLGAGLIGFIPYVGSITGLLVSVGVAIVQFWPDWTMVAVVLAIFVGGQFVEGNILQPRLVGRSVGLHPVWLMFALVAFGYLFGFVGLLVAVPVAAAVGVLARFAVERYRESPLYTGEETDEPPVLPGGPEGAAPLRGDASEPKIAPPAAKLSGPGV</sequence>
<evidence type="ECO:0000256" key="1">
    <source>
        <dbReference type="ARBA" id="ARBA00004651"/>
    </source>
</evidence>
<accession>A0A4Q0MKD4</accession>
<evidence type="ECO:0000256" key="2">
    <source>
        <dbReference type="ARBA" id="ARBA00009773"/>
    </source>
</evidence>
<dbReference type="EMBL" id="RYFI01000006">
    <property type="protein sequence ID" value="RXF73955.1"/>
    <property type="molecule type" value="Genomic_DNA"/>
</dbReference>
<dbReference type="OrthoDB" id="5792512at2"/>
<evidence type="ECO:0000313" key="10">
    <source>
        <dbReference type="EMBL" id="RXF73955.1"/>
    </source>
</evidence>
<evidence type="ECO:0000313" key="11">
    <source>
        <dbReference type="Proteomes" id="UP000289708"/>
    </source>
</evidence>
<dbReference type="InterPro" id="IPR002549">
    <property type="entry name" value="AI-2E-like"/>
</dbReference>
<feature type="transmembrane region" description="Helical" evidence="9">
    <location>
        <begin position="151"/>
        <end position="170"/>
    </location>
</feature>
<evidence type="ECO:0000256" key="9">
    <source>
        <dbReference type="SAM" id="Phobius"/>
    </source>
</evidence>